<evidence type="ECO:0000313" key="12">
    <source>
        <dbReference type="Proteomes" id="UP001199816"/>
    </source>
</evidence>
<dbReference type="InterPro" id="IPR011060">
    <property type="entry name" value="RibuloseP-bd_barrel"/>
</dbReference>
<evidence type="ECO:0000259" key="10">
    <source>
        <dbReference type="Pfam" id="PF00697"/>
    </source>
</evidence>
<dbReference type="Proteomes" id="UP001199816">
    <property type="component" value="Unassembled WGS sequence"/>
</dbReference>
<keyword evidence="5 9" id="KW-0028">Amino-acid biosynthesis</keyword>
<name>A0ABS8PYA6_9BACT</name>
<comment type="similarity">
    <text evidence="9">Belongs to the TrpF family.</text>
</comment>
<evidence type="ECO:0000313" key="11">
    <source>
        <dbReference type="EMBL" id="MCD2426057.1"/>
    </source>
</evidence>
<reference evidence="11 12" key="1">
    <citation type="submission" date="2021-11" db="EMBL/GenBank/DDBJ databases">
        <title>Genomic of Niabella pedocola.</title>
        <authorList>
            <person name="Wu T."/>
        </authorList>
    </citation>
    <scope>NUCLEOTIDE SEQUENCE [LARGE SCALE GENOMIC DNA]</scope>
    <source>
        <strain evidence="11 12">JCM 31011</strain>
    </source>
</reference>
<organism evidence="11 12">
    <name type="scientific">Niabella pedocola</name>
    <dbReference type="NCBI Taxonomy" id="1752077"/>
    <lineage>
        <taxon>Bacteria</taxon>
        <taxon>Pseudomonadati</taxon>
        <taxon>Bacteroidota</taxon>
        <taxon>Chitinophagia</taxon>
        <taxon>Chitinophagales</taxon>
        <taxon>Chitinophagaceae</taxon>
        <taxon>Niabella</taxon>
    </lineage>
</organism>
<keyword evidence="12" id="KW-1185">Reference proteome</keyword>
<dbReference type="Gene3D" id="3.20.20.70">
    <property type="entry name" value="Aldolase class I"/>
    <property type="match status" value="1"/>
</dbReference>
<feature type="domain" description="N-(5'phosphoribosyl) anthranilate isomerase (PRAI)" evidence="10">
    <location>
        <begin position="6"/>
        <end position="206"/>
    </location>
</feature>
<evidence type="ECO:0000256" key="8">
    <source>
        <dbReference type="ARBA" id="ARBA00023235"/>
    </source>
</evidence>
<dbReference type="Pfam" id="PF00697">
    <property type="entry name" value="PRAI"/>
    <property type="match status" value="1"/>
</dbReference>
<dbReference type="SUPFAM" id="SSF51366">
    <property type="entry name" value="Ribulose-phoshate binding barrel"/>
    <property type="match status" value="1"/>
</dbReference>
<evidence type="ECO:0000256" key="5">
    <source>
        <dbReference type="ARBA" id="ARBA00022605"/>
    </source>
</evidence>
<keyword evidence="7 9" id="KW-0057">Aromatic amino acid biosynthesis</keyword>
<proteinExistence type="inferred from homology"/>
<dbReference type="HAMAP" id="MF_00135">
    <property type="entry name" value="PRAI"/>
    <property type="match status" value="1"/>
</dbReference>
<dbReference type="InterPro" id="IPR001240">
    <property type="entry name" value="PRAI_dom"/>
</dbReference>
<dbReference type="RefSeq" id="WP_231008647.1">
    <property type="nucleotide sequence ID" value="NZ_JAJNEC010000008.1"/>
</dbReference>
<dbReference type="CDD" id="cd00405">
    <property type="entry name" value="PRAI"/>
    <property type="match status" value="1"/>
</dbReference>
<dbReference type="PANTHER" id="PTHR42894">
    <property type="entry name" value="N-(5'-PHOSPHORIBOSYL)ANTHRANILATE ISOMERASE"/>
    <property type="match status" value="1"/>
</dbReference>
<dbReference type="EC" id="5.3.1.24" evidence="3 9"/>
<keyword evidence="6 9" id="KW-0822">Tryptophan biosynthesis</keyword>
<sequence>MSRPLVKVCGMTQLQQVAELVKLGVDYAGFIFYAPSPRYVGTKIDPEALKLLTGIKKAGVFVNAPVEEVLEKIATYGLDMVQLHGEESPEYCSRLQGMVKLVKVFRVTGEEDLALITKPYVPVADAFLFDTKAVAYGGTGKKFDWSGLQKAKLERPYFLSGGIGPDDIAELHSFLKNNRVYALDVNSKFETAPGIKDMELLAAFLSKLATV</sequence>
<dbReference type="PANTHER" id="PTHR42894:SF1">
    <property type="entry name" value="N-(5'-PHOSPHORIBOSYL)ANTHRANILATE ISOMERASE"/>
    <property type="match status" value="1"/>
</dbReference>
<evidence type="ECO:0000256" key="2">
    <source>
        <dbReference type="ARBA" id="ARBA00004664"/>
    </source>
</evidence>
<evidence type="ECO:0000256" key="4">
    <source>
        <dbReference type="ARBA" id="ARBA00022272"/>
    </source>
</evidence>
<evidence type="ECO:0000256" key="9">
    <source>
        <dbReference type="HAMAP-Rule" id="MF_00135"/>
    </source>
</evidence>
<comment type="caution">
    <text evidence="11">The sequence shown here is derived from an EMBL/GenBank/DDBJ whole genome shotgun (WGS) entry which is preliminary data.</text>
</comment>
<comment type="pathway">
    <text evidence="2 9">Amino-acid biosynthesis; L-tryptophan biosynthesis; L-tryptophan from chorismate: step 3/5.</text>
</comment>
<accession>A0ABS8PYA6</accession>
<dbReference type="EMBL" id="JAJNEC010000008">
    <property type="protein sequence ID" value="MCD2426057.1"/>
    <property type="molecule type" value="Genomic_DNA"/>
</dbReference>
<dbReference type="InterPro" id="IPR044643">
    <property type="entry name" value="TrpF_fam"/>
</dbReference>
<evidence type="ECO:0000256" key="3">
    <source>
        <dbReference type="ARBA" id="ARBA00012572"/>
    </source>
</evidence>
<keyword evidence="8 9" id="KW-0413">Isomerase</keyword>
<comment type="catalytic activity">
    <reaction evidence="1 9">
        <text>N-(5-phospho-beta-D-ribosyl)anthranilate = 1-(2-carboxyphenylamino)-1-deoxy-D-ribulose 5-phosphate</text>
        <dbReference type="Rhea" id="RHEA:21540"/>
        <dbReference type="ChEBI" id="CHEBI:18277"/>
        <dbReference type="ChEBI" id="CHEBI:58613"/>
        <dbReference type="EC" id="5.3.1.24"/>
    </reaction>
</comment>
<dbReference type="GO" id="GO:0016853">
    <property type="term" value="F:isomerase activity"/>
    <property type="evidence" value="ECO:0007669"/>
    <property type="project" value="UniProtKB-KW"/>
</dbReference>
<evidence type="ECO:0000256" key="6">
    <source>
        <dbReference type="ARBA" id="ARBA00022822"/>
    </source>
</evidence>
<evidence type="ECO:0000256" key="1">
    <source>
        <dbReference type="ARBA" id="ARBA00001164"/>
    </source>
</evidence>
<gene>
    <name evidence="9" type="primary">trpF</name>
    <name evidence="11" type="ORF">LQ567_24950</name>
</gene>
<evidence type="ECO:0000256" key="7">
    <source>
        <dbReference type="ARBA" id="ARBA00023141"/>
    </source>
</evidence>
<dbReference type="InterPro" id="IPR013785">
    <property type="entry name" value="Aldolase_TIM"/>
</dbReference>
<protein>
    <recommendedName>
        <fullName evidence="4 9">N-(5'-phosphoribosyl)anthranilate isomerase</fullName>
        <shortName evidence="9">PRAI</shortName>
        <ecNumber evidence="3 9">5.3.1.24</ecNumber>
    </recommendedName>
</protein>